<protein>
    <submittedName>
        <fullName evidence="4">Glycosyl transferase</fullName>
    </submittedName>
</protein>
<dbReference type="PANTHER" id="PTHR43630:SF2">
    <property type="entry name" value="GLYCOSYLTRANSFERASE"/>
    <property type="match status" value="1"/>
</dbReference>
<dbReference type="CDD" id="cd02511">
    <property type="entry name" value="Beta4Glucosyltransferase"/>
    <property type="match status" value="1"/>
</dbReference>
<dbReference type="InterPro" id="IPR001173">
    <property type="entry name" value="Glyco_trans_2-like"/>
</dbReference>
<dbReference type="EMBL" id="LPVY01000024">
    <property type="protein sequence ID" value="KZB61033.1"/>
    <property type="molecule type" value="Genomic_DNA"/>
</dbReference>
<feature type="domain" description="Glycosyltransferase 2-like" evidence="3">
    <location>
        <begin position="9"/>
        <end position="118"/>
    </location>
</feature>
<dbReference type="Proteomes" id="UP000076335">
    <property type="component" value="Unassembled WGS sequence"/>
</dbReference>
<keyword evidence="2" id="KW-0812">Transmembrane</keyword>
<sequence length="254" mass="28897">MADKAPRLSVVMCAHNEEERLPSCLAHLTFADEIIVLCDKCTDRTEEIAREFGAKTIVGSWDIEGERRNRAIAEATGDWIFEVDADEHVNEELAKSIRKAMETDEFDRFVIPVDNYIGRRLVRYGWGASFGTSAVWRLFRKGCKKWGPQRVHPSIELLGRAGPRLDGALLHYVDRNISDMIKRLNSYSSARAADLRASGNIGSFANNFRRIFSRFFRCYVSRKGYKEGGMGFLIALLAALFPLLSYLKARYDDE</sequence>
<name>A0A154L0P1_9PROT</name>
<keyword evidence="2" id="KW-1133">Transmembrane helix</keyword>
<dbReference type="InterPro" id="IPR029044">
    <property type="entry name" value="Nucleotide-diphossugar_trans"/>
</dbReference>
<evidence type="ECO:0000256" key="1">
    <source>
        <dbReference type="ARBA" id="ARBA00038494"/>
    </source>
</evidence>
<keyword evidence="2" id="KW-0472">Membrane</keyword>
<comment type="similarity">
    <text evidence="1">Belongs to the glycosyltransferase 2 family. WaaE/KdtX subfamily.</text>
</comment>
<gene>
    <name evidence="4" type="ORF">AUP42_07035</name>
</gene>
<keyword evidence="4" id="KW-0808">Transferase</keyword>
<dbReference type="PANTHER" id="PTHR43630">
    <property type="entry name" value="POLY-BETA-1,6-N-ACETYL-D-GLUCOSAMINE SYNTHASE"/>
    <property type="match status" value="1"/>
</dbReference>
<dbReference type="Pfam" id="PF00535">
    <property type="entry name" value="Glycos_transf_2"/>
    <property type="match status" value="1"/>
</dbReference>
<dbReference type="OrthoDB" id="9815923at2"/>
<proteinExistence type="inferred from homology"/>
<evidence type="ECO:0000313" key="5">
    <source>
        <dbReference type="Proteomes" id="UP000076335"/>
    </source>
</evidence>
<feature type="transmembrane region" description="Helical" evidence="2">
    <location>
        <begin position="229"/>
        <end position="247"/>
    </location>
</feature>
<comment type="caution">
    <text evidence="4">The sequence shown here is derived from an EMBL/GenBank/DDBJ whole genome shotgun (WGS) entry which is preliminary data.</text>
</comment>
<evidence type="ECO:0000256" key="2">
    <source>
        <dbReference type="SAM" id="Phobius"/>
    </source>
</evidence>
<dbReference type="Gene3D" id="3.90.550.10">
    <property type="entry name" value="Spore Coat Polysaccharide Biosynthesis Protein SpsA, Chain A"/>
    <property type="match status" value="1"/>
</dbReference>
<accession>A0A154L0P1</accession>
<dbReference type="SUPFAM" id="SSF53448">
    <property type="entry name" value="Nucleotide-diphospho-sugar transferases"/>
    <property type="match status" value="1"/>
</dbReference>
<dbReference type="GO" id="GO:0016740">
    <property type="term" value="F:transferase activity"/>
    <property type="evidence" value="ECO:0007669"/>
    <property type="project" value="UniProtKB-KW"/>
</dbReference>
<evidence type="ECO:0000259" key="3">
    <source>
        <dbReference type="Pfam" id="PF00535"/>
    </source>
</evidence>
<reference evidence="4 5" key="1">
    <citation type="submission" date="2015-12" db="EMBL/GenBank/DDBJ databases">
        <title>Genome sequence of Thalassospira lucentensis MCCC 1A02072.</title>
        <authorList>
            <person name="Lu L."/>
            <person name="Lai Q."/>
            <person name="Shao Z."/>
            <person name="Qian P."/>
        </authorList>
    </citation>
    <scope>NUCLEOTIDE SEQUENCE [LARGE SCALE GENOMIC DNA]</scope>
    <source>
        <strain evidence="4 5">MCCC 1A02072</strain>
    </source>
</reference>
<evidence type="ECO:0000313" key="4">
    <source>
        <dbReference type="EMBL" id="KZB61033.1"/>
    </source>
</evidence>
<organism evidence="4 5">
    <name type="scientific">Thalassospira lucentensis</name>
    <dbReference type="NCBI Taxonomy" id="168935"/>
    <lineage>
        <taxon>Bacteria</taxon>
        <taxon>Pseudomonadati</taxon>
        <taxon>Pseudomonadota</taxon>
        <taxon>Alphaproteobacteria</taxon>
        <taxon>Rhodospirillales</taxon>
        <taxon>Thalassospiraceae</taxon>
        <taxon>Thalassospira</taxon>
    </lineage>
</organism>
<dbReference type="AlphaFoldDB" id="A0A154L0P1"/>